<feature type="repeat" description="PPR" evidence="3">
    <location>
        <begin position="164"/>
        <end position="198"/>
    </location>
</feature>
<dbReference type="Proteomes" id="UP001153555">
    <property type="component" value="Unassembled WGS sequence"/>
</dbReference>
<proteinExistence type="inferred from homology"/>
<dbReference type="Pfam" id="PF13041">
    <property type="entry name" value="PPR_2"/>
    <property type="match status" value="2"/>
</dbReference>
<feature type="repeat" description="PPR" evidence="3">
    <location>
        <begin position="199"/>
        <end position="233"/>
    </location>
</feature>
<dbReference type="OrthoDB" id="185373at2759"/>
<dbReference type="AlphaFoldDB" id="A0A9N7NU88"/>
<dbReference type="InterPro" id="IPR011990">
    <property type="entry name" value="TPR-like_helical_dom_sf"/>
</dbReference>
<evidence type="ECO:0000313" key="5">
    <source>
        <dbReference type="EMBL" id="CAA0836200.1"/>
    </source>
</evidence>
<feature type="repeat" description="PPR" evidence="3">
    <location>
        <begin position="129"/>
        <end position="163"/>
    </location>
</feature>
<protein>
    <submittedName>
        <fullName evidence="5">Pentatricopeptide repeat-containing protein -mitochondrial</fullName>
    </submittedName>
</protein>
<dbReference type="GO" id="GO:0003729">
    <property type="term" value="F:mRNA binding"/>
    <property type="evidence" value="ECO:0007669"/>
    <property type="project" value="TreeGrafter"/>
</dbReference>
<evidence type="ECO:0000256" key="3">
    <source>
        <dbReference type="PROSITE-ProRule" id="PRU00708"/>
    </source>
</evidence>
<dbReference type="EMBL" id="CACSLK010030184">
    <property type="protein sequence ID" value="CAA0836200.1"/>
    <property type="molecule type" value="Genomic_DNA"/>
</dbReference>
<comment type="similarity">
    <text evidence="1">Belongs to the PPR family. P subfamily.</text>
</comment>
<accession>A0A9N7NU88</accession>
<dbReference type="PANTHER" id="PTHR47938">
    <property type="entry name" value="RESPIRATORY COMPLEX I CHAPERONE (CIA84), PUTATIVE (AFU_ORTHOLOGUE AFUA_2G06020)-RELATED"/>
    <property type="match status" value="1"/>
</dbReference>
<organism evidence="5 6">
    <name type="scientific">Striga hermonthica</name>
    <name type="common">Purple witchweed</name>
    <name type="synonym">Buchnera hermonthica</name>
    <dbReference type="NCBI Taxonomy" id="68872"/>
    <lineage>
        <taxon>Eukaryota</taxon>
        <taxon>Viridiplantae</taxon>
        <taxon>Streptophyta</taxon>
        <taxon>Embryophyta</taxon>
        <taxon>Tracheophyta</taxon>
        <taxon>Spermatophyta</taxon>
        <taxon>Magnoliopsida</taxon>
        <taxon>eudicotyledons</taxon>
        <taxon>Gunneridae</taxon>
        <taxon>Pentapetalae</taxon>
        <taxon>asterids</taxon>
        <taxon>lamiids</taxon>
        <taxon>Lamiales</taxon>
        <taxon>Orobanchaceae</taxon>
        <taxon>Buchnereae</taxon>
        <taxon>Striga</taxon>
    </lineage>
</organism>
<evidence type="ECO:0000256" key="2">
    <source>
        <dbReference type="ARBA" id="ARBA00022737"/>
    </source>
</evidence>
<feature type="repeat" description="PPR" evidence="3">
    <location>
        <begin position="94"/>
        <end position="128"/>
    </location>
</feature>
<dbReference type="InterPro" id="IPR033443">
    <property type="entry name" value="PROP1-like_PPR_dom"/>
</dbReference>
<dbReference type="Gene3D" id="1.25.40.10">
    <property type="entry name" value="Tetratricopeptide repeat domain"/>
    <property type="match status" value="3"/>
</dbReference>
<dbReference type="PANTHER" id="PTHR47938:SF7">
    <property type="entry name" value="PENTACOTRIPEPTIDE-REPEAT REGION OF PRORP DOMAIN-CONTAINING PROTEIN"/>
    <property type="match status" value="1"/>
</dbReference>
<dbReference type="PROSITE" id="PS51375">
    <property type="entry name" value="PPR"/>
    <property type="match status" value="6"/>
</dbReference>
<reference evidence="5" key="1">
    <citation type="submission" date="2019-12" db="EMBL/GenBank/DDBJ databases">
        <authorList>
            <person name="Scholes J."/>
        </authorList>
    </citation>
    <scope>NUCLEOTIDE SEQUENCE</scope>
</reference>
<keyword evidence="2" id="KW-0677">Repeat</keyword>
<evidence type="ECO:0000256" key="1">
    <source>
        <dbReference type="ARBA" id="ARBA00007626"/>
    </source>
</evidence>
<dbReference type="InterPro" id="IPR002885">
    <property type="entry name" value="PPR_rpt"/>
</dbReference>
<evidence type="ECO:0000259" key="4">
    <source>
        <dbReference type="Pfam" id="PF17177"/>
    </source>
</evidence>
<dbReference type="NCBIfam" id="TIGR00756">
    <property type="entry name" value="PPR"/>
    <property type="match status" value="6"/>
</dbReference>
<dbReference type="Pfam" id="PF17177">
    <property type="entry name" value="PPR_long"/>
    <property type="match status" value="1"/>
</dbReference>
<gene>
    <name evidence="5" type="ORF">SHERM_03311</name>
</gene>
<feature type="repeat" description="PPR" evidence="3">
    <location>
        <begin position="309"/>
        <end position="343"/>
    </location>
</feature>
<feature type="repeat" description="PPR" evidence="3">
    <location>
        <begin position="234"/>
        <end position="268"/>
    </location>
</feature>
<comment type="caution">
    <text evidence="5">The sequence shown here is derived from an EMBL/GenBank/DDBJ whole genome shotgun (WGS) entry which is preliminary data.</text>
</comment>
<feature type="domain" description="PROP1-like PPR" evidence="4">
    <location>
        <begin position="250"/>
        <end position="369"/>
    </location>
</feature>
<evidence type="ECO:0000313" key="6">
    <source>
        <dbReference type="Proteomes" id="UP001153555"/>
    </source>
</evidence>
<name>A0A9N7NU88_STRHE</name>
<keyword evidence="6" id="KW-1185">Reference proteome</keyword>
<dbReference type="Pfam" id="PF12854">
    <property type="entry name" value="PPR_1"/>
    <property type="match status" value="1"/>
</dbReference>
<sequence>MQAVTHTPYHQAFTFLHPPASFTSGNCFLPFTGSSIVRRELRVRAAPIKDVGDYPEPALTVSSPEKAKAFDLSNGSTETKTVPGHVLENGLVPDVATFTSLINSFCKKGRVKDALEVFDVMSRVGCRPTINTYNCLLKGLCYVGRVEEALDLIQNIKKSSLKPDMYTYTAMMDGLCKVGRSKEATGLLIEALEMELTPSVVTYNTLFNGYFKEGRPLCGFGLLLRMRERNCKPDYIIYSTLLHGLLKWGKTKAALGVYNEMVETGFRVDERMMNTLLRGLCRQARKKKERLKEAYRVFEHMRSGNYVVYACTFDLVVESFCNGKEVDRAFENLNEMIRFGYSPKTFTFNFVMYGLCGVGEVDKALSVLMLMHVNRKPNGIPFDLLINELNRLGRSLDACYVYGVALKRRVIPKSKPQYLVVKGSL</sequence>